<keyword evidence="1 2" id="KW-0808">Transferase</keyword>
<comment type="caution">
    <text evidence="2">The sequence shown here is derived from an EMBL/GenBank/DDBJ whole genome shotgun (WGS) entry which is preliminary data.</text>
</comment>
<dbReference type="GO" id="GO:0016740">
    <property type="term" value="F:transferase activity"/>
    <property type="evidence" value="ECO:0007669"/>
    <property type="project" value="UniProtKB-KW"/>
</dbReference>
<sequence>MTPRTGALSDVRVVDLTQMLAGPFCTMVLADLGADVVKVEPLSGDMVRELGPFASDDTMWAFGGYFQSVNRNKRSIALDLKSPAGREAFLSLIDSAHVVVENYRSGVMDRLGLGYEMLAERNPALVYAAIRGFGDERTGASPYREWPAFDVVAQAVGGLVGINGRPGQPTKAGPGVGDLFPAVLAAVGILAALRDAERTGRGQFLDVAMADAVLALCERIVYQHSYTGAVPAPEGNGHPMLSPFDIFPCVDGWVAIAAHRDHFWARLCGLVGRPELASHPDYATNAARVQHRDAVATLITDWASARTRDEVVEVLGGQVPCGPVHDAESLTHDAHFAARDMLVRLAQPGSSQELAVVGSPIKLAGTPVDTFRRAPLLGEDADDLLLEAGYDEARIAALRSGGALAPRPV</sequence>
<dbReference type="InterPro" id="IPR050483">
    <property type="entry name" value="CoA-transferase_III_domain"/>
</dbReference>
<keyword evidence="3" id="KW-1185">Reference proteome</keyword>
<reference evidence="2 3" key="1">
    <citation type="journal article" date="2019" name="Int. J. Syst. Evol. Microbiol.">
        <title>The Global Catalogue of Microorganisms (GCM) 10K type strain sequencing project: providing services to taxonomists for standard genome sequencing and annotation.</title>
        <authorList>
            <consortium name="The Broad Institute Genomics Platform"/>
            <consortium name="The Broad Institute Genome Sequencing Center for Infectious Disease"/>
            <person name="Wu L."/>
            <person name="Ma J."/>
        </authorList>
    </citation>
    <scope>NUCLEOTIDE SEQUENCE [LARGE SCALE GENOMIC DNA]</scope>
    <source>
        <strain evidence="2 3">JCM 14942</strain>
    </source>
</reference>
<dbReference type="InterPro" id="IPR044855">
    <property type="entry name" value="CoA-Trfase_III_dom3_sf"/>
</dbReference>
<accession>A0ABN2ABV2</accession>
<dbReference type="PANTHER" id="PTHR48207:SF3">
    <property type="entry name" value="SUCCINATE--HYDROXYMETHYLGLUTARATE COA-TRANSFERASE"/>
    <property type="match status" value="1"/>
</dbReference>
<dbReference type="PANTHER" id="PTHR48207">
    <property type="entry name" value="SUCCINATE--HYDROXYMETHYLGLUTARATE COA-TRANSFERASE"/>
    <property type="match status" value="1"/>
</dbReference>
<dbReference type="SUPFAM" id="SSF89796">
    <property type="entry name" value="CoA-transferase family III (CaiB/BaiF)"/>
    <property type="match status" value="1"/>
</dbReference>
<dbReference type="Pfam" id="PF02515">
    <property type="entry name" value="CoA_transf_3"/>
    <property type="match status" value="1"/>
</dbReference>
<evidence type="ECO:0000313" key="2">
    <source>
        <dbReference type="EMBL" id="GAA1515937.1"/>
    </source>
</evidence>
<dbReference type="InterPro" id="IPR023606">
    <property type="entry name" value="CoA-Trfase_III_dom_1_sf"/>
</dbReference>
<dbReference type="Gene3D" id="3.30.1540.10">
    <property type="entry name" value="formyl-coa transferase, domain 3"/>
    <property type="match status" value="1"/>
</dbReference>
<dbReference type="Proteomes" id="UP001500842">
    <property type="component" value="Unassembled WGS sequence"/>
</dbReference>
<evidence type="ECO:0000256" key="1">
    <source>
        <dbReference type="ARBA" id="ARBA00022679"/>
    </source>
</evidence>
<gene>
    <name evidence="2" type="ORF">GCM10009788_20290</name>
</gene>
<dbReference type="RefSeq" id="WP_141005555.1">
    <property type="nucleotide sequence ID" value="NZ_BAAAOR010000014.1"/>
</dbReference>
<protein>
    <submittedName>
        <fullName evidence="2">CoA transferase</fullName>
    </submittedName>
</protein>
<dbReference type="Gene3D" id="3.40.50.10540">
    <property type="entry name" value="Crotonobetainyl-coa:carnitine coa-transferase, domain 1"/>
    <property type="match status" value="1"/>
</dbReference>
<dbReference type="InterPro" id="IPR003673">
    <property type="entry name" value="CoA-Trfase_fam_III"/>
</dbReference>
<evidence type="ECO:0000313" key="3">
    <source>
        <dbReference type="Proteomes" id="UP001500842"/>
    </source>
</evidence>
<name>A0ABN2ABV2_9ACTN</name>
<proteinExistence type="predicted"/>
<dbReference type="EMBL" id="BAAAOR010000014">
    <property type="protein sequence ID" value="GAA1515937.1"/>
    <property type="molecule type" value="Genomic_DNA"/>
</dbReference>
<organism evidence="2 3">
    <name type="scientific">Nocardioides humi</name>
    <dbReference type="NCBI Taxonomy" id="449461"/>
    <lineage>
        <taxon>Bacteria</taxon>
        <taxon>Bacillati</taxon>
        <taxon>Actinomycetota</taxon>
        <taxon>Actinomycetes</taxon>
        <taxon>Propionibacteriales</taxon>
        <taxon>Nocardioidaceae</taxon>
        <taxon>Nocardioides</taxon>
    </lineage>
</organism>